<dbReference type="Gramene" id="Pp3c12_24690V3.4">
    <property type="protein sequence ID" value="Pp3c12_24690V3.4"/>
    <property type="gene ID" value="Pp3c12_24690"/>
</dbReference>
<evidence type="ECO:0000256" key="2">
    <source>
        <dbReference type="RuleBase" id="RU410713"/>
    </source>
</evidence>
<comment type="function">
    <text evidence="2">Neddylation of cullins play an essential role in the regulation of SCF-type complexes activity.</text>
</comment>
<dbReference type="EMBL" id="ABEU02000012">
    <property type="status" value="NOT_ANNOTATED_CDS"/>
    <property type="molecule type" value="Genomic_DNA"/>
</dbReference>
<accession>A0A7I4F210</accession>
<dbReference type="Gene3D" id="1.10.238.10">
    <property type="entry name" value="EF-hand"/>
    <property type="match status" value="1"/>
</dbReference>
<evidence type="ECO:0000313" key="5">
    <source>
        <dbReference type="Proteomes" id="UP000006727"/>
    </source>
</evidence>
<dbReference type="CDD" id="cd14350">
    <property type="entry name" value="UBA_DCNL"/>
    <property type="match status" value="1"/>
</dbReference>
<dbReference type="InterPro" id="IPR009060">
    <property type="entry name" value="UBA-like_sf"/>
</dbReference>
<evidence type="ECO:0000313" key="4">
    <source>
        <dbReference type="EnsemblPlants" id="Pp3c12_24690V3.5"/>
    </source>
</evidence>
<dbReference type="Pfam" id="PF03556">
    <property type="entry name" value="Cullin_binding"/>
    <property type="match status" value="1"/>
</dbReference>
<reference evidence="4 5" key="1">
    <citation type="journal article" date="2008" name="Science">
        <title>The Physcomitrella genome reveals evolutionary insights into the conquest of land by plants.</title>
        <authorList>
            <person name="Rensing S."/>
            <person name="Lang D."/>
            <person name="Zimmer A."/>
            <person name="Terry A."/>
            <person name="Salamov A."/>
            <person name="Shapiro H."/>
            <person name="Nishiyama T."/>
            <person name="Perroud P.-F."/>
            <person name="Lindquist E."/>
            <person name="Kamisugi Y."/>
            <person name="Tanahashi T."/>
            <person name="Sakakibara K."/>
            <person name="Fujita T."/>
            <person name="Oishi K."/>
            <person name="Shin-I T."/>
            <person name="Kuroki Y."/>
            <person name="Toyoda A."/>
            <person name="Suzuki Y."/>
            <person name="Hashimoto A."/>
            <person name="Yamaguchi K."/>
            <person name="Sugano A."/>
            <person name="Kohara Y."/>
            <person name="Fujiyama A."/>
            <person name="Anterola A."/>
            <person name="Aoki S."/>
            <person name="Ashton N."/>
            <person name="Barbazuk W.B."/>
            <person name="Barker E."/>
            <person name="Bennetzen J."/>
            <person name="Bezanilla M."/>
            <person name="Blankenship R."/>
            <person name="Cho S.H."/>
            <person name="Dutcher S."/>
            <person name="Estelle M."/>
            <person name="Fawcett J.A."/>
            <person name="Gundlach H."/>
            <person name="Hanada K."/>
            <person name="Heyl A."/>
            <person name="Hicks K.A."/>
            <person name="Hugh J."/>
            <person name="Lohr M."/>
            <person name="Mayer K."/>
            <person name="Melkozernov A."/>
            <person name="Murata T."/>
            <person name="Nelson D."/>
            <person name="Pils B."/>
            <person name="Prigge M."/>
            <person name="Reiss B."/>
            <person name="Renner T."/>
            <person name="Rombauts S."/>
            <person name="Rushton P."/>
            <person name="Sanderfoot A."/>
            <person name="Schween G."/>
            <person name="Shiu S.-H."/>
            <person name="Stueber K."/>
            <person name="Theodoulou F.L."/>
            <person name="Tu H."/>
            <person name="Van de Peer Y."/>
            <person name="Verrier P.J."/>
            <person name="Waters E."/>
            <person name="Wood A."/>
            <person name="Yang L."/>
            <person name="Cove D."/>
            <person name="Cuming A."/>
            <person name="Hasebe M."/>
            <person name="Lucas S."/>
            <person name="Mishler D.B."/>
            <person name="Reski R."/>
            <person name="Grigoriev I."/>
            <person name="Quatrano R.S."/>
            <person name="Boore J.L."/>
        </authorList>
    </citation>
    <scope>NUCLEOTIDE SEQUENCE [LARGE SCALE GENOMIC DNA]</scope>
    <source>
        <strain evidence="4 5">cv. Gransden 2004</strain>
    </source>
</reference>
<evidence type="ECO:0000256" key="1">
    <source>
        <dbReference type="ARBA" id="ARBA00022786"/>
    </source>
</evidence>
<dbReference type="FunFam" id="1.10.8.10:FF:000056">
    <property type="entry name" value="Defective in cullin neddylation protein"/>
    <property type="match status" value="1"/>
</dbReference>
<proteinExistence type="predicted"/>
<dbReference type="InterPro" id="IPR005176">
    <property type="entry name" value="PONY_dom"/>
</dbReference>
<dbReference type="FunFam" id="1.10.238.200:FF:000004">
    <property type="entry name" value="Defective in cullin neddylation protein"/>
    <property type="match status" value="1"/>
</dbReference>
<name>A0A7I4F210_PHYPA</name>
<dbReference type="Pfam" id="PF14555">
    <property type="entry name" value="UBA_4"/>
    <property type="match status" value="1"/>
</dbReference>
<protein>
    <recommendedName>
        <fullName evidence="2">Defective in cullin neddylation protein</fullName>
    </recommendedName>
</protein>
<dbReference type="PROSITE" id="PS51229">
    <property type="entry name" value="DCUN1"/>
    <property type="match status" value="1"/>
</dbReference>
<sequence>MNKLGRGHRDKVQQFMTITGANEKAALTALKASDWNLEGAFEIFYNQLPARPVTDPRHLEEFYLKYKDMILVDGVSAFCDDLQVDPGDVVMLVISWHMKAVTMCEFSRQEFIGGLQSLGVDSLYKLKHLLPSLRAELKDEHKFREIYNFSFNWAKEKGQKSLALDTALGMWRLLFAERLWPLVESWCQFLQAKHNKAISKDTWAQLLEFSKTIDPTLSNYDAEGAWPYLIDEFVEYLRETGVVHPR</sequence>
<dbReference type="EnsemblPlants" id="Pp3c12_24690V3.4">
    <property type="protein sequence ID" value="Pp3c12_24690V3.4"/>
    <property type="gene ID" value="Pp3c12_24690"/>
</dbReference>
<dbReference type="InterPro" id="IPR042460">
    <property type="entry name" value="DCN1-like_PONY"/>
</dbReference>
<dbReference type="Gramene" id="Pp3c12_24690V3.5">
    <property type="protein sequence ID" value="Pp3c12_24690V3.5"/>
    <property type="gene ID" value="Pp3c12_24690"/>
</dbReference>
<gene>
    <name evidence="4" type="primary">LOC112289637</name>
</gene>
<dbReference type="InterPro" id="IPR014764">
    <property type="entry name" value="DCN-prot"/>
</dbReference>
<dbReference type="AlphaFoldDB" id="A0A7I4F210"/>
<keyword evidence="1" id="KW-0833">Ubl conjugation pathway</keyword>
<organism evidence="4 5">
    <name type="scientific">Physcomitrium patens</name>
    <name type="common">Spreading-leaved earth moss</name>
    <name type="synonym">Physcomitrella patens</name>
    <dbReference type="NCBI Taxonomy" id="3218"/>
    <lineage>
        <taxon>Eukaryota</taxon>
        <taxon>Viridiplantae</taxon>
        <taxon>Streptophyta</taxon>
        <taxon>Embryophyta</taxon>
        <taxon>Bryophyta</taxon>
        <taxon>Bryophytina</taxon>
        <taxon>Bryopsida</taxon>
        <taxon>Funariidae</taxon>
        <taxon>Funariales</taxon>
        <taxon>Funariaceae</taxon>
        <taxon>Physcomitrium</taxon>
    </lineage>
</organism>
<dbReference type="PANTHER" id="PTHR12281">
    <property type="entry name" value="RP42 RELATED"/>
    <property type="match status" value="1"/>
</dbReference>
<dbReference type="EnsemblPlants" id="Pp3c12_24690V3.5">
    <property type="protein sequence ID" value="Pp3c12_24690V3.5"/>
    <property type="gene ID" value="Pp3c12_24690"/>
</dbReference>
<dbReference type="PANTHER" id="PTHR12281:SF2">
    <property type="entry name" value="DEFECTIVE IN CULLIN NEDDYLATION PROTEIN"/>
    <property type="match status" value="1"/>
</dbReference>
<dbReference type="Gene3D" id="1.10.238.200">
    <property type="entry name" value="Cullin, PONY binding domain"/>
    <property type="match status" value="1"/>
</dbReference>
<evidence type="ECO:0000259" key="3">
    <source>
        <dbReference type="PROSITE" id="PS51229"/>
    </source>
</evidence>
<feature type="domain" description="DCUN1" evidence="3">
    <location>
        <begin position="36"/>
        <end position="238"/>
    </location>
</feature>
<keyword evidence="5" id="KW-1185">Reference proteome</keyword>
<dbReference type="SUPFAM" id="SSF46934">
    <property type="entry name" value="UBA-like"/>
    <property type="match status" value="1"/>
</dbReference>
<reference evidence="4 5" key="2">
    <citation type="journal article" date="2018" name="Plant J.">
        <title>The Physcomitrella patens chromosome-scale assembly reveals moss genome structure and evolution.</title>
        <authorList>
            <person name="Lang D."/>
            <person name="Ullrich K.K."/>
            <person name="Murat F."/>
            <person name="Fuchs J."/>
            <person name="Jenkins J."/>
            <person name="Haas F.B."/>
            <person name="Piednoel M."/>
            <person name="Gundlach H."/>
            <person name="Van Bel M."/>
            <person name="Meyberg R."/>
            <person name="Vives C."/>
            <person name="Morata J."/>
            <person name="Symeonidi A."/>
            <person name="Hiss M."/>
            <person name="Muchero W."/>
            <person name="Kamisugi Y."/>
            <person name="Saleh O."/>
            <person name="Blanc G."/>
            <person name="Decker E.L."/>
            <person name="van Gessel N."/>
            <person name="Grimwood J."/>
            <person name="Hayes R.D."/>
            <person name="Graham S.W."/>
            <person name="Gunter L.E."/>
            <person name="McDaniel S.F."/>
            <person name="Hoernstein S.N.W."/>
            <person name="Larsson A."/>
            <person name="Li F.W."/>
            <person name="Perroud P.F."/>
            <person name="Phillips J."/>
            <person name="Ranjan P."/>
            <person name="Rokshar D.S."/>
            <person name="Rothfels C.J."/>
            <person name="Schneider L."/>
            <person name="Shu S."/>
            <person name="Stevenson D.W."/>
            <person name="Thummler F."/>
            <person name="Tillich M."/>
            <person name="Villarreal Aguilar J.C."/>
            <person name="Widiez T."/>
            <person name="Wong G.K."/>
            <person name="Wymore A."/>
            <person name="Zhang Y."/>
            <person name="Zimmer A.D."/>
            <person name="Quatrano R.S."/>
            <person name="Mayer K.F.X."/>
            <person name="Goodstein D."/>
            <person name="Casacuberta J.M."/>
            <person name="Vandepoele K."/>
            <person name="Reski R."/>
            <person name="Cuming A.C."/>
            <person name="Tuskan G.A."/>
            <person name="Maumus F."/>
            <person name="Salse J."/>
            <person name="Schmutz J."/>
            <person name="Rensing S.A."/>
        </authorList>
    </citation>
    <scope>NUCLEOTIDE SEQUENCE [LARGE SCALE GENOMIC DNA]</scope>
    <source>
        <strain evidence="4 5">cv. Gransden 2004</strain>
    </source>
</reference>
<reference evidence="4" key="3">
    <citation type="submission" date="2020-12" db="UniProtKB">
        <authorList>
            <consortium name="EnsemblPlants"/>
        </authorList>
    </citation>
    <scope>IDENTIFICATION</scope>
</reference>
<dbReference type="Proteomes" id="UP000006727">
    <property type="component" value="Chromosome 12"/>
</dbReference>
<dbReference type="Gene3D" id="1.10.8.10">
    <property type="entry name" value="DNA helicase RuvA subunit, C-terminal domain"/>
    <property type="match status" value="1"/>
</dbReference>